<evidence type="ECO:0000256" key="8">
    <source>
        <dbReference type="ARBA" id="ARBA00022801"/>
    </source>
</evidence>
<keyword evidence="19" id="KW-1185">Reference proteome</keyword>
<evidence type="ECO:0000256" key="7">
    <source>
        <dbReference type="ARBA" id="ARBA00022729"/>
    </source>
</evidence>
<dbReference type="InterPro" id="IPR017850">
    <property type="entry name" value="Alkaline_phosphatase_core_sf"/>
</dbReference>
<feature type="domain" description="Sulfatase N-terminal" evidence="15">
    <location>
        <begin position="130"/>
        <end position="461"/>
    </location>
</feature>
<comment type="caution">
    <text evidence="18">The sequence shown here is derived from an EMBL/GenBank/DDBJ whole genome shotgun (WGS) entry which is preliminary data.</text>
</comment>
<dbReference type="OrthoDB" id="96314at2759"/>
<dbReference type="PROSITE" id="PS00523">
    <property type="entry name" value="SULFATASE_1"/>
    <property type="match status" value="1"/>
</dbReference>
<comment type="cofactor">
    <cofactor evidence="1">
        <name>Ca(2+)</name>
        <dbReference type="ChEBI" id="CHEBI:29108"/>
    </cofactor>
</comment>
<evidence type="ECO:0008006" key="20">
    <source>
        <dbReference type="Google" id="ProtNLM"/>
    </source>
</evidence>
<protein>
    <recommendedName>
        <fullName evidence="20">Extracellular sulfatase Sulf-1-like protein</fullName>
    </recommendedName>
</protein>
<proteinExistence type="inferred from homology"/>
<dbReference type="GO" id="GO:0005795">
    <property type="term" value="C:Golgi stack"/>
    <property type="evidence" value="ECO:0007669"/>
    <property type="project" value="UniProtKB-SubCell"/>
</dbReference>
<dbReference type="Gene3D" id="3.40.720.10">
    <property type="entry name" value="Alkaline Phosphatase, subunit A"/>
    <property type="match status" value="1"/>
</dbReference>
<comment type="subcellular location">
    <subcellularLocation>
        <location evidence="3">Cell surface</location>
    </subcellularLocation>
    <subcellularLocation>
        <location evidence="2">Endoplasmic reticulum</location>
    </subcellularLocation>
    <subcellularLocation>
        <location evidence="4">Golgi apparatus</location>
        <location evidence="4">Golgi stack</location>
    </subcellularLocation>
</comment>
<keyword evidence="12" id="KW-0325">Glycoprotein</keyword>
<evidence type="ECO:0000313" key="17">
    <source>
        <dbReference type="EMBL" id="RWS11958.1"/>
    </source>
</evidence>
<dbReference type="GO" id="GO:0046872">
    <property type="term" value="F:metal ion binding"/>
    <property type="evidence" value="ECO:0007669"/>
    <property type="project" value="UniProtKB-KW"/>
</dbReference>
<evidence type="ECO:0000259" key="15">
    <source>
        <dbReference type="Pfam" id="PF00884"/>
    </source>
</evidence>
<dbReference type="EMBL" id="NCKU01001506">
    <property type="protein sequence ID" value="RWS11958.1"/>
    <property type="molecule type" value="Genomic_DNA"/>
</dbReference>
<feature type="domain" description="Extracellular sulfatase C-terminal" evidence="16">
    <location>
        <begin position="682"/>
        <end position="747"/>
    </location>
</feature>
<dbReference type="GO" id="GO:0008449">
    <property type="term" value="F:N-acetylglucosamine-6-sulfatase activity"/>
    <property type="evidence" value="ECO:0007669"/>
    <property type="project" value="TreeGrafter"/>
</dbReference>
<keyword evidence="6" id="KW-0479">Metal-binding</keyword>
<accession>A0A3S3P8L9</accession>
<dbReference type="PANTHER" id="PTHR43108:SF16">
    <property type="entry name" value="EXTRACELLULAR SULFATASE SULF-1 HOMOLOG"/>
    <property type="match status" value="1"/>
</dbReference>
<keyword evidence="11" id="KW-0333">Golgi apparatus</keyword>
<feature type="signal peptide" evidence="14">
    <location>
        <begin position="1"/>
        <end position="24"/>
    </location>
</feature>
<feature type="chain" id="PRO_5036094748" description="Extracellular sulfatase Sulf-1-like protein" evidence="14">
    <location>
        <begin position="25"/>
        <end position="954"/>
    </location>
</feature>
<evidence type="ECO:0000256" key="10">
    <source>
        <dbReference type="ARBA" id="ARBA00022837"/>
    </source>
</evidence>
<evidence type="ECO:0000256" key="4">
    <source>
        <dbReference type="ARBA" id="ARBA00004348"/>
    </source>
</evidence>
<comment type="similarity">
    <text evidence="5">Belongs to the sulfatase family.</text>
</comment>
<evidence type="ECO:0000256" key="14">
    <source>
        <dbReference type="SAM" id="SignalP"/>
    </source>
</evidence>
<dbReference type="InterPro" id="IPR024609">
    <property type="entry name" value="Extracellular_sulfatase_C"/>
</dbReference>
<organism evidence="18 19">
    <name type="scientific">Dinothrombium tinctorium</name>
    <dbReference type="NCBI Taxonomy" id="1965070"/>
    <lineage>
        <taxon>Eukaryota</taxon>
        <taxon>Metazoa</taxon>
        <taxon>Ecdysozoa</taxon>
        <taxon>Arthropoda</taxon>
        <taxon>Chelicerata</taxon>
        <taxon>Arachnida</taxon>
        <taxon>Acari</taxon>
        <taxon>Acariformes</taxon>
        <taxon>Trombidiformes</taxon>
        <taxon>Prostigmata</taxon>
        <taxon>Anystina</taxon>
        <taxon>Parasitengona</taxon>
        <taxon>Trombidioidea</taxon>
        <taxon>Trombidiidae</taxon>
        <taxon>Dinothrombium</taxon>
    </lineage>
</organism>
<sequence>MKFFSLNSLFALVAIASSASTSHSQTVDIHFNANRSEGGHEFTQNLYNKRHTFNRSERKRDRQSLPVFLFRGKNSTTRHSLVERPLRTQSMQWAPSTAANASLRTKISRNSNALNSGHNQPSFDTRSNRPNIIFVLTDDQDIELGSMNFMPKTLRILADGGAHFPNAYVTTPMCCPSRSSILTGLYTHNHNVYTNNDNCSSPQWQREHETRTFATYLSNAGYRTAYFGKYLNEYSGNYIPPGWKEWSALIRNSRFYNYTLNINGKKVKHGDNYYMDYFPDLITNSSLAFLRHSKRHFPDKPFLMVLGYPSPHGPEDAAPQYQHLFHNVTTHRTASWDYAPNPDKQWLLRHTRQMEQIHIDFTDLLHTKRLQTLQSVDDAVEKLYNELSSLGELNNTYILYTSDHGYHLGQFGLVKGKSMPFEFDVRLPFYVRGPHIKPGISIRDIVLNIDIAPTFLDIAGISIPDHMDGKSFLSSFNDPQKSLKNGRKPTKNEKKFFSRDSFIIERGFFVYSKSYSERSSNLPKLTKKQWLALECRKPQYQSPCGHYQQWECILDNGEYKMKKCRTMQNLNFNCPCALNGDEINSERVFQKSDFSNENEDFHSYEHKVKYLDAIEKRLQRRFLKEHVKRHFRPVFINSRSKREIVEGEEFDVEGVYNLNKYLEATDSKEPENNETNGFGNSILRSRQINVCRILSNNSVMCPNEIYQNNKLWRRKKERVDNLIKKLQLKLELLKGIRRHLKWRRPSRGNNEVKCECDAKKSSYENYLSDSWRFNRFNKRRGKHAKDRNSRKKVKKLRRKIKFENTTCNFEKMNCFTHDNNHWKTAPFWSKGPFCFCQNSNNNTFWCLRTINTTHNFLYCEFVTGFLTYYDLRTDPFQLRNMIYSLDFGVLETLHKQLLKLKTCKGWRQCTVKYGNNLNESNANDYSDEKADTSVTSNYDSKSSMKEDGSHKQLS</sequence>
<reference evidence="18" key="2">
    <citation type="submission" date="2018-11" db="EMBL/GenBank/DDBJ databases">
        <title>Trombidioid mite genomics.</title>
        <authorList>
            <person name="Dong X."/>
        </authorList>
    </citation>
    <scope>NUCLEOTIDE SEQUENCE</scope>
    <source>
        <strain evidence="18">UoL-WK</strain>
    </source>
</reference>
<dbReference type="FunFam" id="3.40.720.10:FF:000050">
    <property type="entry name" value="Extracellular sulfatase SULF-1"/>
    <property type="match status" value="1"/>
</dbReference>
<dbReference type="GO" id="GO:0009986">
    <property type="term" value="C:cell surface"/>
    <property type="evidence" value="ECO:0007669"/>
    <property type="project" value="UniProtKB-SubCell"/>
</dbReference>
<dbReference type="GO" id="GO:0005783">
    <property type="term" value="C:endoplasmic reticulum"/>
    <property type="evidence" value="ECO:0007669"/>
    <property type="project" value="UniProtKB-SubCell"/>
</dbReference>
<evidence type="ECO:0000256" key="12">
    <source>
        <dbReference type="ARBA" id="ARBA00023180"/>
    </source>
</evidence>
<evidence type="ECO:0000256" key="3">
    <source>
        <dbReference type="ARBA" id="ARBA00004241"/>
    </source>
</evidence>
<evidence type="ECO:0000256" key="9">
    <source>
        <dbReference type="ARBA" id="ARBA00022824"/>
    </source>
</evidence>
<evidence type="ECO:0000256" key="1">
    <source>
        <dbReference type="ARBA" id="ARBA00001913"/>
    </source>
</evidence>
<dbReference type="EMBL" id="NCKU01000692">
    <property type="protein sequence ID" value="RWS14555.1"/>
    <property type="molecule type" value="Genomic_DNA"/>
</dbReference>
<keyword evidence="10" id="KW-0106">Calcium</keyword>
<dbReference type="Pfam" id="PF12548">
    <property type="entry name" value="DUF3740"/>
    <property type="match status" value="1"/>
</dbReference>
<evidence type="ECO:0000256" key="6">
    <source>
        <dbReference type="ARBA" id="ARBA00022723"/>
    </source>
</evidence>
<evidence type="ECO:0000256" key="5">
    <source>
        <dbReference type="ARBA" id="ARBA00008779"/>
    </source>
</evidence>
<feature type="compositionally biased region" description="Basic and acidic residues" evidence="13">
    <location>
        <begin position="942"/>
        <end position="954"/>
    </location>
</feature>
<dbReference type="SUPFAM" id="SSF53649">
    <property type="entry name" value="Alkaline phosphatase-like"/>
    <property type="match status" value="2"/>
</dbReference>
<dbReference type="Proteomes" id="UP000285301">
    <property type="component" value="Unassembled WGS sequence"/>
</dbReference>
<evidence type="ECO:0000256" key="13">
    <source>
        <dbReference type="SAM" id="MobiDB-lite"/>
    </source>
</evidence>
<dbReference type="GO" id="GO:0005539">
    <property type="term" value="F:glycosaminoglycan binding"/>
    <property type="evidence" value="ECO:0007669"/>
    <property type="project" value="TreeGrafter"/>
</dbReference>
<keyword evidence="9" id="KW-0256">Endoplasmic reticulum</keyword>
<reference evidence="18 19" key="1">
    <citation type="journal article" date="2018" name="Gigascience">
        <title>Genomes of trombidid mites reveal novel predicted allergens and laterally-transferred genes associated with secondary metabolism.</title>
        <authorList>
            <person name="Dong X."/>
            <person name="Chaisiri K."/>
            <person name="Xia D."/>
            <person name="Armstrong S.D."/>
            <person name="Fang Y."/>
            <person name="Donnelly M.J."/>
            <person name="Kadowaki T."/>
            <person name="McGarry J.W."/>
            <person name="Darby A.C."/>
            <person name="Makepeace B.L."/>
        </authorList>
    </citation>
    <scope>NUCLEOTIDE SEQUENCE [LARGE SCALE GENOMIC DNA]</scope>
    <source>
        <strain evidence="18">UoL-WK</strain>
    </source>
</reference>
<dbReference type="PANTHER" id="PTHR43108">
    <property type="entry name" value="N-ACETYLGLUCOSAMINE-6-SULFATASE FAMILY MEMBER"/>
    <property type="match status" value="1"/>
</dbReference>
<dbReference type="CDD" id="cd16147">
    <property type="entry name" value="G6S"/>
    <property type="match status" value="1"/>
</dbReference>
<evidence type="ECO:0000259" key="16">
    <source>
        <dbReference type="Pfam" id="PF12548"/>
    </source>
</evidence>
<evidence type="ECO:0000313" key="19">
    <source>
        <dbReference type="Proteomes" id="UP000285301"/>
    </source>
</evidence>
<gene>
    <name evidence="18" type="ORF">B4U79_01066</name>
    <name evidence="17" type="ORF">B4U79_04998</name>
</gene>
<evidence type="ECO:0000256" key="11">
    <source>
        <dbReference type="ARBA" id="ARBA00023034"/>
    </source>
</evidence>
<keyword evidence="7 14" id="KW-0732">Signal</keyword>
<evidence type="ECO:0000256" key="2">
    <source>
        <dbReference type="ARBA" id="ARBA00004240"/>
    </source>
</evidence>
<feature type="region of interest" description="Disordered" evidence="13">
    <location>
        <begin position="924"/>
        <end position="954"/>
    </location>
</feature>
<dbReference type="AlphaFoldDB" id="A0A3S3P8L9"/>
<dbReference type="Pfam" id="PF00884">
    <property type="entry name" value="Sulfatase"/>
    <property type="match status" value="1"/>
</dbReference>
<evidence type="ECO:0000313" key="18">
    <source>
        <dbReference type="EMBL" id="RWS14555.1"/>
    </source>
</evidence>
<dbReference type="InterPro" id="IPR000917">
    <property type="entry name" value="Sulfatase_N"/>
</dbReference>
<dbReference type="STRING" id="1965070.A0A3S3P8L9"/>
<dbReference type="InterPro" id="IPR024607">
    <property type="entry name" value="Sulfatase_CS"/>
</dbReference>
<feature type="compositionally biased region" description="Polar residues" evidence="13">
    <location>
        <begin position="932"/>
        <end position="941"/>
    </location>
</feature>
<keyword evidence="8" id="KW-0378">Hydrolase</keyword>
<name>A0A3S3P8L9_9ACAR</name>